<dbReference type="RefSeq" id="WP_244761157.1">
    <property type="nucleotide sequence ID" value="NZ_JALJCJ010000003.1"/>
</dbReference>
<keyword evidence="2" id="KW-1185">Reference proteome</keyword>
<organism evidence="1 2">
    <name type="scientific">Shinella curvata</name>
    <dbReference type="NCBI Taxonomy" id="1817964"/>
    <lineage>
        <taxon>Bacteria</taxon>
        <taxon>Pseudomonadati</taxon>
        <taxon>Pseudomonadota</taxon>
        <taxon>Alphaproteobacteria</taxon>
        <taxon>Hyphomicrobiales</taxon>
        <taxon>Rhizobiaceae</taxon>
        <taxon>Shinella</taxon>
    </lineage>
</organism>
<proteinExistence type="predicted"/>
<accession>A0ABT8XBU9</accession>
<reference evidence="1" key="1">
    <citation type="submission" date="2022-04" db="EMBL/GenBank/DDBJ databases">
        <title>Shinella lacus sp. nov., a novel member of the genus Shinella from water.</title>
        <authorList>
            <person name="Deng Y."/>
        </authorList>
    </citation>
    <scope>NUCLEOTIDE SEQUENCE</scope>
    <source>
        <strain evidence="1">JCM 31239</strain>
    </source>
</reference>
<gene>
    <name evidence="1" type="ORF">GB928_008445</name>
</gene>
<evidence type="ECO:0000313" key="1">
    <source>
        <dbReference type="EMBL" id="MDO6121209.1"/>
    </source>
</evidence>
<sequence>MAEARLFRRLGLSKSLISGMLVRASKHGTTLEAELLASGALHEDTYYEALAEILHLPFLPRLDPAQVADLPGADSQLVEPSVIRIHHPAHPPITAIVPSADRIETFTERLDLSPMLRTMLAATTPSALRTALWQAGRMRRLRETIDRLFGAMPEASARITLWGRQGFYTGTVLTAPFGACPHKARHRLAAPAHRAQPSLPRLFPHSFPRPFCKAAAPARPGSRHSTDRAAAGLFGFRRALS</sequence>
<name>A0ABT8XBU9_9HYPH</name>
<dbReference type="EMBL" id="WHSC02000003">
    <property type="protein sequence ID" value="MDO6121209.1"/>
    <property type="molecule type" value="Genomic_DNA"/>
</dbReference>
<comment type="caution">
    <text evidence="1">The sequence shown here is derived from an EMBL/GenBank/DDBJ whole genome shotgun (WGS) entry which is preliminary data.</text>
</comment>
<protein>
    <submittedName>
        <fullName evidence="1">Uncharacterized protein</fullName>
    </submittedName>
</protein>
<evidence type="ECO:0000313" key="2">
    <source>
        <dbReference type="Proteomes" id="UP001177080"/>
    </source>
</evidence>
<dbReference type="Proteomes" id="UP001177080">
    <property type="component" value="Unassembled WGS sequence"/>
</dbReference>